<accession>A0ABP9HZG8</accession>
<reference evidence="2" key="1">
    <citation type="journal article" date="2019" name="Int. J. Syst. Evol. Microbiol.">
        <title>The Global Catalogue of Microorganisms (GCM) 10K type strain sequencing project: providing services to taxonomists for standard genome sequencing and annotation.</title>
        <authorList>
            <consortium name="The Broad Institute Genomics Platform"/>
            <consortium name="The Broad Institute Genome Sequencing Center for Infectious Disease"/>
            <person name="Wu L."/>
            <person name="Ma J."/>
        </authorList>
    </citation>
    <scope>NUCLEOTIDE SEQUENCE [LARGE SCALE GENOMIC DNA]</scope>
    <source>
        <strain evidence="2">JCM 17986</strain>
    </source>
</reference>
<proteinExistence type="predicted"/>
<keyword evidence="2" id="KW-1185">Reference proteome</keyword>
<name>A0ABP9HZG8_9ACTN</name>
<sequence length="215" mass="24559">MAGEIAGNEGFIAKWGDDPNRGMRGLCALREERLVKLRSQLELFRRGLDPGRPRLFRGRVLLELRCAPKGHNLARVYPTSHNPVFVPSVACSRLIKLDADERRIRRDRDRVTRILDPVRETRDQWIEEFFDWQSYDAAVSSDLSNDELAKKQRDCTSYDISGLATLMESHRRWSVETVNGLVRPSWFLYCRCGLGAVATAEVMEALDSGARHLTV</sequence>
<evidence type="ECO:0000313" key="1">
    <source>
        <dbReference type="EMBL" id="GAA4983326.1"/>
    </source>
</evidence>
<protein>
    <submittedName>
        <fullName evidence="1">Uncharacterized protein</fullName>
    </submittedName>
</protein>
<comment type="caution">
    <text evidence="1">The sequence shown here is derived from an EMBL/GenBank/DDBJ whole genome shotgun (WGS) entry which is preliminary data.</text>
</comment>
<organism evidence="1 2">
    <name type="scientific">Yinghuangia aomiensis</name>
    <dbReference type="NCBI Taxonomy" id="676205"/>
    <lineage>
        <taxon>Bacteria</taxon>
        <taxon>Bacillati</taxon>
        <taxon>Actinomycetota</taxon>
        <taxon>Actinomycetes</taxon>
        <taxon>Kitasatosporales</taxon>
        <taxon>Streptomycetaceae</taxon>
        <taxon>Yinghuangia</taxon>
    </lineage>
</organism>
<evidence type="ECO:0000313" key="2">
    <source>
        <dbReference type="Proteomes" id="UP001500466"/>
    </source>
</evidence>
<dbReference type="Proteomes" id="UP001500466">
    <property type="component" value="Unassembled WGS sequence"/>
</dbReference>
<gene>
    <name evidence="1" type="ORF">GCM10023205_61380</name>
</gene>
<dbReference type="EMBL" id="BAABHS010000026">
    <property type="protein sequence ID" value="GAA4983326.1"/>
    <property type="molecule type" value="Genomic_DNA"/>
</dbReference>